<dbReference type="Pfam" id="PF13657">
    <property type="entry name" value="Couple_hipA"/>
    <property type="match status" value="1"/>
</dbReference>
<dbReference type="AlphaFoldDB" id="A0A178IK23"/>
<feature type="domain" description="HipA N-terminal subdomain 1" evidence="5">
    <location>
        <begin position="15"/>
        <end position="117"/>
    </location>
</feature>
<comment type="similarity">
    <text evidence="1">Belongs to the HipA Ser/Thr kinase family.</text>
</comment>
<dbReference type="STRING" id="1184151.AW736_12110"/>
<accession>A0A178IK23</accession>
<dbReference type="Proteomes" id="UP000078486">
    <property type="component" value="Unassembled WGS sequence"/>
</dbReference>
<reference evidence="6 7" key="1">
    <citation type="submission" date="2016-01" db="EMBL/GenBank/DDBJ databases">
        <title>High potential of lignocellulose degradation of a new Verrucomicrobia species.</title>
        <authorList>
            <person name="Wang Y."/>
            <person name="Shi Y."/>
            <person name="Qiu Z."/>
            <person name="Liu S."/>
            <person name="Yang H."/>
        </authorList>
    </citation>
    <scope>NUCLEOTIDE SEQUENCE [LARGE SCALE GENOMIC DNA]</scope>
    <source>
        <strain evidence="6 7">TSB47</strain>
    </source>
</reference>
<keyword evidence="7" id="KW-1185">Reference proteome</keyword>
<evidence type="ECO:0000259" key="5">
    <source>
        <dbReference type="Pfam" id="PF13657"/>
    </source>
</evidence>
<proteinExistence type="inferred from homology"/>
<dbReference type="GO" id="GO:0004674">
    <property type="term" value="F:protein serine/threonine kinase activity"/>
    <property type="evidence" value="ECO:0007669"/>
    <property type="project" value="TreeGrafter"/>
</dbReference>
<dbReference type="Pfam" id="PF07804">
    <property type="entry name" value="HipA_C"/>
    <property type="match status" value="1"/>
</dbReference>
<evidence type="ECO:0000259" key="4">
    <source>
        <dbReference type="Pfam" id="PF07804"/>
    </source>
</evidence>
<dbReference type="PANTHER" id="PTHR37419:SF8">
    <property type="entry name" value="TOXIN YJJJ"/>
    <property type="match status" value="1"/>
</dbReference>
<evidence type="ECO:0000256" key="3">
    <source>
        <dbReference type="ARBA" id="ARBA00022777"/>
    </source>
</evidence>
<name>A0A178IK23_9BACT</name>
<organism evidence="6 7">
    <name type="scientific">Termitidicoccus mucosus</name>
    <dbReference type="NCBI Taxonomy" id="1184151"/>
    <lineage>
        <taxon>Bacteria</taxon>
        <taxon>Pseudomonadati</taxon>
        <taxon>Verrucomicrobiota</taxon>
        <taxon>Opitutia</taxon>
        <taxon>Opitutales</taxon>
        <taxon>Opitutaceae</taxon>
        <taxon>Termitidicoccus</taxon>
    </lineage>
</organism>
<evidence type="ECO:0000256" key="2">
    <source>
        <dbReference type="ARBA" id="ARBA00022679"/>
    </source>
</evidence>
<evidence type="ECO:0000256" key="1">
    <source>
        <dbReference type="ARBA" id="ARBA00010164"/>
    </source>
</evidence>
<dbReference type="PANTHER" id="PTHR37419">
    <property type="entry name" value="SERINE/THREONINE-PROTEIN KINASE TOXIN HIPA"/>
    <property type="match status" value="1"/>
</dbReference>
<dbReference type="EMBL" id="LRRQ01000084">
    <property type="protein sequence ID" value="OAM89637.1"/>
    <property type="molecule type" value="Genomic_DNA"/>
</dbReference>
<dbReference type="InterPro" id="IPR052028">
    <property type="entry name" value="HipA_Ser/Thr_kinase"/>
</dbReference>
<dbReference type="OrthoDB" id="9805913at2"/>
<evidence type="ECO:0008006" key="8">
    <source>
        <dbReference type="Google" id="ProtNLM"/>
    </source>
</evidence>
<feature type="domain" description="HipA-like C-terminal" evidence="4">
    <location>
        <begin position="169"/>
        <end position="397"/>
    </location>
</feature>
<evidence type="ECO:0000313" key="7">
    <source>
        <dbReference type="Proteomes" id="UP000078486"/>
    </source>
</evidence>
<dbReference type="InterPro" id="IPR017508">
    <property type="entry name" value="HipA_N1"/>
</dbReference>
<gene>
    <name evidence="6" type="ORF">AW736_12110</name>
</gene>
<protein>
    <recommendedName>
        <fullName evidence="8">Phosphatidylinositol kinase</fullName>
    </recommendedName>
</protein>
<dbReference type="InterPro" id="IPR012893">
    <property type="entry name" value="HipA-like_C"/>
</dbReference>
<keyword evidence="3" id="KW-0418">Kinase</keyword>
<comment type="caution">
    <text evidence="6">The sequence shown here is derived from an EMBL/GenBank/DDBJ whole genome shotgun (WGS) entry which is preliminary data.</text>
</comment>
<evidence type="ECO:0000313" key="6">
    <source>
        <dbReference type="EMBL" id="OAM89637.1"/>
    </source>
</evidence>
<dbReference type="GO" id="GO:0005829">
    <property type="term" value="C:cytosol"/>
    <property type="evidence" value="ECO:0007669"/>
    <property type="project" value="TreeGrafter"/>
</dbReference>
<sequence>MPEIEPNLLRLRFLGLPMGTLAYRPDGPFYALELEREFMALGHELSPLNLPLDSFARGPRVFRPGDSPFEGGLPGLIADSLPDSWGERMLKLEVPGLNSVMGKLAAIGERGPGAITFEPVLGKGADTETVSANLAELARDAAKFAKRSATPIVLTSSAVDAALARGGGSLGGAFPKVSAHIPESGEFLELKNILIGGATPPSHVPSVLKLSPFDDEGGGSVEFAFWLMAKKAGIRVPRACLVHDGERRHFACARFDRYQRADGIWARRHVHTLSGMLHRRASDGAIDYEDFIRLSRALGGAEEARECFRRAVFNLLATNRDDHGRNHAFLYNEADRIWTLSPAYDMNPNVATVLIALTWLGSAEIPTRFEQILKLAELGGIDRHAAKSIYDQVEAATIGGWREAAKYAGVPENITAIWEKEILFQTHQLRKVAHN</sequence>
<dbReference type="RefSeq" id="WP_068770495.1">
    <property type="nucleotide sequence ID" value="NZ_CP109796.1"/>
</dbReference>
<keyword evidence="2" id="KW-0808">Transferase</keyword>